<dbReference type="InParanoid" id="G2Y6H5"/>
<sequence length="33" mass="3881">MPVIDSKKYAWYPSHVSAGIEQQNVRIPLDYKF</sequence>
<dbReference type="EMBL" id="FQ790292">
    <property type="protein sequence ID" value="CCD48227.1"/>
    <property type="molecule type" value="Genomic_DNA"/>
</dbReference>
<protein>
    <submittedName>
        <fullName evidence="1">Uncharacterized protein</fullName>
    </submittedName>
</protein>
<organism evidence="1 2">
    <name type="scientific">Botryotinia fuckeliana (strain T4)</name>
    <name type="common">Noble rot fungus</name>
    <name type="synonym">Botrytis cinerea</name>
    <dbReference type="NCBI Taxonomy" id="999810"/>
    <lineage>
        <taxon>Eukaryota</taxon>
        <taxon>Fungi</taxon>
        <taxon>Dikarya</taxon>
        <taxon>Ascomycota</taxon>
        <taxon>Pezizomycotina</taxon>
        <taxon>Leotiomycetes</taxon>
        <taxon>Helotiales</taxon>
        <taxon>Sclerotiniaceae</taxon>
        <taxon>Botrytis</taxon>
    </lineage>
</organism>
<name>G2Y6H5_BOTF4</name>
<accession>G2Y6H5</accession>
<dbReference type="Proteomes" id="UP000008177">
    <property type="component" value="Unplaced contigs"/>
</dbReference>
<dbReference type="AlphaFoldDB" id="G2Y6H5"/>
<dbReference type="HOGENOM" id="CLU_3384666_0_0_1"/>
<evidence type="ECO:0000313" key="2">
    <source>
        <dbReference type="Proteomes" id="UP000008177"/>
    </source>
</evidence>
<reference evidence="2" key="1">
    <citation type="journal article" date="2011" name="PLoS Genet.">
        <title>Genomic analysis of the necrotrophic fungal pathogens Sclerotinia sclerotiorum and Botrytis cinerea.</title>
        <authorList>
            <person name="Amselem J."/>
            <person name="Cuomo C.A."/>
            <person name="van Kan J.A."/>
            <person name="Viaud M."/>
            <person name="Benito E.P."/>
            <person name="Couloux A."/>
            <person name="Coutinho P.M."/>
            <person name="de Vries R.P."/>
            <person name="Dyer P.S."/>
            <person name="Fillinger S."/>
            <person name="Fournier E."/>
            <person name="Gout L."/>
            <person name="Hahn M."/>
            <person name="Kohn L."/>
            <person name="Lapalu N."/>
            <person name="Plummer K.M."/>
            <person name="Pradier J.M."/>
            <person name="Quevillon E."/>
            <person name="Sharon A."/>
            <person name="Simon A."/>
            <person name="ten Have A."/>
            <person name="Tudzynski B."/>
            <person name="Tudzynski P."/>
            <person name="Wincker P."/>
            <person name="Andrew M."/>
            <person name="Anthouard V."/>
            <person name="Beever R.E."/>
            <person name="Beffa R."/>
            <person name="Benoit I."/>
            <person name="Bouzid O."/>
            <person name="Brault B."/>
            <person name="Chen Z."/>
            <person name="Choquer M."/>
            <person name="Collemare J."/>
            <person name="Cotton P."/>
            <person name="Danchin E.G."/>
            <person name="Da Silva C."/>
            <person name="Gautier A."/>
            <person name="Giraud C."/>
            <person name="Giraud T."/>
            <person name="Gonzalez C."/>
            <person name="Grossetete S."/>
            <person name="Guldener U."/>
            <person name="Henrissat B."/>
            <person name="Howlett B.J."/>
            <person name="Kodira C."/>
            <person name="Kretschmer M."/>
            <person name="Lappartient A."/>
            <person name="Leroch M."/>
            <person name="Levis C."/>
            <person name="Mauceli E."/>
            <person name="Neuveglise C."/>
            <person name="Oeser B."/>
            <person name="Pearson M."/>
            <person name="Poulain J."/>
            <person name="Poussereau N."/>
            <person name="Quesneville H."/>
            <person name="Rascle C."/>
            <person name="Schumacher J."/>
            <person name="Segurens B."/>
            <person name="Sexton A."/>
            <person name="Silva E."/>
            <person name="Sirven C."/>
            <person name="Soanes D.M."/>
            <person name="Talbot N.J."/>
            <person name="Templeton M."/>
            <person name="Yandava C."/>
            <person name="Yarden O."/>
            <person name="Zeng Q."/>
            <person name="Rollins J.A."/>
            <person name="Lebrun M.H."/>
            <person name="Dickman M."/>
        </authorList>
    </citation>
    <scope>NUCLEOTIDE SEQUENCE [LARGE SCALE GENOMIC DNA]</scope>
    <source>
        <strain evidence="2">T4</strain>
    </source>
</reference>
<gene>
    <name evidence="1" type="ORF">BofuT4_P035200.1</name>
</gene>
<proteinExistence type="predicted"/>
<evidence type="ECO:0000313" key="1">
    <source>
        <dbReference type="EMBL" id="CCD48227.1"/>
    </source>
</evidence>